<keyword evidence="2" id="KW-1015">Disulfide bond</keyword>
<sequence length="323" mass="35614">MSAILTYRRDRQNCSKVEQEGERSYKKITAARRFLVHTFLVFGNTYMQFVSVPDMVTTLLLIVSILTEASGRSVDQHIVNGDVVEPHTYPWQLSLQHLGHHVCGAVLINTQYALTAAHCVDITGPYVSHCTMCPGTDRVQCGVHNIHIHENDRQDAAVTGLRVHPGYDPNSAYPSYPHDIAVLRLDRYLRQDEKCSPAVLASGPEDYTDADATITGWGFVYDGSYTPSRLKEGKVKVLHPSDCSWRWGHNVNSTVHVCLKDLGNKVYGMCHGDSGGPAQVGNVVIGLASFMGSGCLTDYPSVYVRISSHIDWILGAIAELANE</sequence>
<dbReference type="PANTHER" id="PTHR24276">
    <property type="entry name" value="POLYSERASE-RELATED"/>
    <property type="match status" value="1"/>
</dbReference>
<dbReference type="FunFam" id="2.40.10.10:FF:000068">
    <property type="entry name" value="transmembrane protease serine 2"/>
    <property type="match status" value="1"/>
</dbReference>
<evidence type="ECO:0000313" key="4">
    <source>
        <dbReference type="EMBL" id="KAK7486355.1"/>
    </source>
</evidence>
<comment type="caution">
    <text evidence="4">The sequence shown here is derived from an EMBL/GenBank/DDBJ whole genome shotgun (WGS) entry which is preliminary data.</text>
</comment>
<dbReference type="InterPro" id="IPR001314">
    <property type="entry name" value="Peptidase_S1A"/>
</dbReference>
<dbReference type="AlphaFoldDB" id="A0ABD0KH98"/>
<keyword evidence="5" id="KW-1185">Reference proteome</keyword>
<dbReference type="EMBL" id="JACVVK020000180">
    <property type="protein sequence ID" value="KAK7486355.1"/>
    <property type="molecule type" value="Genomic_DNA"/>
</dbReference>
<dbReference type="SMART" id="SM00020">
    <property type="entry name" value="Tryp_SPc"/>
    <property type="match status" value="1"/>
</dbReference>
<dbReference type="PANTHER" id="PTHR24276:SF98">
    <property type="entry name" value="FI18310P1-RELATED"/>
    <property type="match status" value="1"/>
</dbReference>
<organism evidence="4 5">
    <name type="scientific">Batillaria attramentaria</name>
    <dbReference type="NCBI Taxonomy" id="370345"/>
    <lineage>
        <taxon>Eukaryota</taxon>
        <taxon>Metazoa</taxon>
        <taxon>Spiralia</taxon>
        <taxon>Lophotrochozoa</taxon>
        <taxon>Mollusca</taxon>
        <taxon>Gastropoda</taxon>
        <taxon>Caenogastropoda</taxon>
        <taxon>Sorbeoconcha</taxon>
        <taxon>Cerithioidea</taxon>
        <taxon>Batillariidae</taxon>
        <taxon>Batillaria</taxon>
    </lineage>
</organism>
<evidence type="ECO:0000256" key="1">
    <source>
        <dbReference type="ARBA" id="ARBA00007664"/>
    </source>
</evidence>
<dbReference type="Proteomes" id="UP001519460">
    <property type="component" value="Unassembled WGS sequence"/>
</dbReference>
<accession>A0ABD0KH98</accession>
<dbReference type="InterPro" id="IPR050430">
    <property type="entry name" value="Peptidase_S1"/>
</dbReference>
<name>A0ABD0KH98_9CAEN</name>
<proteinExistence type="inferred from homology"/>
<dbReference type="CDD" id="cd00190">
    <property type="entry name" value="Tryp_SPc"/>
    <property type="match status" value="1"/>
</dbReference>
<dbReference type="Pfam" id="PF00089">
    <property type="entry name" value="Trypsin"/>
    <property type="match status" value="1"/>
</dbReference>
<dbReference type="PROSITE" id="PS50240">
    <property type="entry name" value="TRYPSIN_DOM"/>
    <property type="match status" value="1"/>
</dbReference>
<dbReference type="InterPro" id="IPR001254">
    <property type="entry name" value="Trypsin_dom"/>
</dbReference>
<dbReference type="PROSITE" id="PS00134">
    <property type="entry name" value="TRYPSIN_HIS"/>
    <property type="match status" value="1"/>
</dbReference>
<evidence type="ECO:0000313" key="5">
    <source>
        <dbReference type="Proteomes" id="UP001519460"/>
    </source>
</evidence>
<evidence type="ECO:0000256" key="2">
    <source>
        <dbReference type="ARBA" id="ARBA00023157"/>
    </source>
</evidence>
<dbReference type="PRINTS" id="PR00722">
    <property type="entry name" value="CHYMOTRYPSIN"/>
</dbReference>
<gene>
    <name evidence="4" type="ORF">BaRGS_00022403</name>
</gene>
<dbReference type="InterPro" id="IPR043504">
    <property type="entry name" value="Peptidase_S1_PA_chymotrypsin"/>
</dbReference>
<feature type="domain" description="Peptidase S1" evidence="3">
    <location>
        <begin position="78"/>
        <end position="318"/>
    </location>
</feature>
<dbReference type="InterPro" id="IPR009003">
    <property type="entry name" value="Peptidase_S1_PA"/>
</dbReference>
<comment type="similarity">
    <text evidence="1">Belongs to the peptidase S1 family.</text>
</comment>
<evidence type="ECO:0000259" key="3">
    <source>
        <dbReference type="PROSITE" id="PS50240"/>
    </source>
</evidence>
<dbReference type="SUPFAM" id="SSF50494">
    <property type="entry name" value="Trypsin-like serine proteases"/>
    <property type="match status" value="1"/>
</dbReference>
<dbReference type="InterPro" id="IPR018114">
    <property type="entry name" value="TRYPSIN_HIS"/>
</dbReference>
<reference evidence="4 5" key="1">
    <citation type="journal article" date="2023" name="Sci. Data">
        <title>Genome assembly of the Korean intertidal mud-creeper Batillaria attramentaria.</title>
        <authorList>
            <person name="Patra A.K."/>
            <person name="Ho P.T."/>
            <person name="Jun S."/>
            <person name="Lee S.J."/>
            <person name="Kim Y."/>
            <person name="Won Y.J."/>
        </authorList>
    </citation>
    <scope>NUCLEOTIDE SEQUENCE [LARGE SCALE GENOMIC DNA]</scope>
    <source>
        <strain evidence="4">Wonlab-2016</strain>
    </source>
</reference>
<protein>
    <recommendedName>
        <fullName evidence="3">Peptidase S1 domain-containing protein</fullName>
    </recommendedName>
</protein>
<dbReference type="Gene3D" id="2.40.10.10">
    <property type="entry name" value="Trypsin-like serine proteases"/>
    <property type="match status" value="1"/>
</dbReference>